<feature type="compositionally biased region" description="Basic and acidic residues" evidence="1">
    <location>
        <begin position="287"/>
        <end position="313"/>
    </location>
</feature>
<accession>A0A368RFW6</accession>
<dbReference type="EMBL" id="CM003532">
    <property type="protein sequence ID" value="RCV29097.1"/>
    <property type="molecule type" value="Genomic_DNA"/>
</dbReference>
<sequence>MASSRSEHAEAGKSVGGSLTTGKSEEALSSMDEASSPHRRPADASAGPDLASAVSGKMGRASILNCHAGVDCIAGVEGEAREDLRGGRISQERETRRLCELGQRVGRRSASGRRLGPQSHLRQQRRVLPHMAAAAPSTTAEPHGPATVGTQPHNVAGARSRRGLHLLLLGRMMEMPPLLTAHAAPVAVLVLRASSRGQPVHLGAAERGGHQHHPVRRHHLPGQRPADHLPAGTRQRHRERLRRRRRRGHRPLRRRQHGPGQGQHLEPPVQRHRGRGRGRGSQAQPDGGHRAAAAEHGHAHAAAARERGHRGDHVAARRELQHHGAHRALALQRHHHRRLGLVLGPWRTAPQLPPRHGLRRQRRRRGRLDQLRSGRCTLIGHRIDRTPHELIYRKQTFSWYSTANPHLSIPPSLRPHSRFAASRSPASLAAAPSAEKREATVGLGRARRSWKWGGGRDPGRWKEARGEASASGNALAPAAVWVKAARRSWRASVAKARVSCSRYSCTGGVGTATRSSSPNSDSERRQGSAVRQPGSGSRHGPDAVGKAAGERWPRVLALEICVARTGDEKKENRRE</sequence>
<organism evidence="2">
    <name type="scientific">Setaria italica</name>
    <name type="common">Foxtail millet</name>
    <name type="synonym">Panicum italicum</name>
    <dbReference type="NCBI Taxonomy" id="4555"/>
    <lineage>
        <taxon>Eukaryota</taxon>
        <taxon>Viridiplantae</taxon>
        <taxon>Streptophyta</taxon>
        <taxon>Embryophyta</taxon>
        <taxon>Tracheophyta</taxon>
        <taxon>Spermatophyta</taxon>
        <taxon>Magnoliopsida</taxon>
        <taxon>Liliopsida</taxon>
        <taxon>Poales</taxon>
        <taxon>Poaceae</taxon>
        <taxon>PACMAD clade</taxon>
        <taxon>Panicoideae</taxon>
        <taxon>Panicodae</taxon>
        <taxon>Paniceae</taxon>
        <taxon>Cenchrinae</taxon>
        <taxon>Setaria</taxon>
    </lineage>
</organism>
<feature type="compositionally biased region" description="Basic and acidic residues" evidence="1">
    <location>
        <begin position="1"/>
        <end position="11"/>
    </location>
</feature>
<dbReference type="AlphaFoldDB" id="A0A368RFW6"/>
<feature type="region of interest" description="Disordered" evidence="1">
    <location>
        <begin position="506"/>
        <end position="549"/>
    </location>
</feature>
<feature type="region of interest" description="Disordered" evidence="1">
    <location>
        <begin position="346"/>
        <end position="368"/>
    </location>
</feature>
<evidence type="ECO:0000313" key="2">
    <source>
        <dbReference type="EMBL" id="RCV29097.1"/>
    </source>
</evidence>
<feature type="compositionally biased region" description="Basic residues" evidence="1">
    <location>
        <begin position="356"/>
        <end position="366"/>
    </location>
</feature>
<feature type="region of interest" description="Disordered" evidence="1">
    <location>
        <begin position="448"/>
        <end position="469"/>
    </location>
</feature>
<feature type="compositionally biased region" description="Basic residues" evidence="1">
    <location>
        <begin position="210"/>
        <end position="221"/>
    </location>
</feature>
<reference evidence="2" key="1">
    <citation type="journal article" date="2012" name="Nat. Biotechnol.">
        <title>Reference genome sequence of the model plant Setaria.</title>
        <authorList>
            <person name="Bennetzen J.L."/>
            <person name="Schmutz J."/>
            <person name="Wang H."/>
            <person name="Percifield R."/>
            <person name="Hawkins J."/>
            <person name="Pontaroli A.C."/>
            <person name="Estep M."/>
            <person name="Feng L."/>
            <person name="Vaughn J.N."/>
            <person name="Grimwood J."/>
            <person name="Jenkins J."/>
            <person name="Barry K."/>
            <person name="Lindquist E."/>
            <person name="Hellsten U."/>
            <person name="Deshpande S."/>
            <person name="Wang X."/>
            <person name="Wu X."/>
            <person name="Mitros T."/>
            <person name="Triplett J."/>
            <person name="Yang X."/>
            <person name="Ye C.Y."/>
            <person name="Mauro-Herrera M."/>
            <person name="Wang L."/>
            <person name="Li P."/>
            <person name="Sharma M."/>
            <person name="Sharma R."/>
            <person name="Ronald P.C."/>
            <person name="Panaud O."/>
            <person name="Kellogg E.A."/>
            <person name="Brutnell T.P."/>
            <person name="Doust A.N."/>
            <person name="Tuskan G.A."/>
            <person name="Rokhsar D."/>
            <person name="Devos K.M."/>
        </authorList>
    </citation>
    <scope>NUCLEOTIDE SEQUENCE [LARGE SCALE GENOMIC DNA]</scope>
    <source>
        <strain evidence="2">Yugu1</strain>
    </source>
</reference>
<feature type="region of interest" description="Disordered" evidence="1">
    <location>
        <begin position="1"/>
        <end position="52"/>
    </location>
</feature>
<reference evidence="2" key="2">
    <citation type="submission" date="2015-07" db="EMBL/GenBank/DDBJ databases">
        <authorList>
            <person name="Noorani M."/>
        </authorList>
    </citation>
    <scope>NUCLEOTIDE SEQUENCE</scope>
    <source>
        <strain evidence="2">Yugu1</strain>
    </source>
</reference>
<feature type="compositionally biased region" description="Basic and acidic residues" evidence="1">
    <location>
        <begin position="457"/>
        <end position="466"/>
    </location>
</feature>
<feature type="region of interest" description="Disordered" evidence="1">
    <location>
        <begin position="104"/>
        <end position="123"/>
    </location>
</feature>
<feature type="region of interest" description="Disordered" evidence="1">
    <location>
        <begin position="202"/>
        <end position="313"/>
    </location>
</feature>
<feature type="region of interest" description="Disordered" evidence="1">
    <location>
        <begin position="132"/>
        <end position="157"/>
    </location>
</feature>
<evidence type="ECO:0000256" key="1">
    <source>
        <dbReference type="SAM" id="MobiDB-lite"/>
    </source>
</evidence>
<name>A0A368RFW6_SETIT</name>
<proteinExistence type="predicted"/>
<gene>
    <name evidence="2" type="ORF">SETIT_5G456000v2</name>
</gene>
<feature type="compositionally biased region" description="Basic residues" evidence="1">
    <location>
        <begin position="234"/>
        <end position="257"/>
    </location>
</feature>
<protein>
    <submittedName>
        <fullName evidence="2">Uncharacterized protein</fullName>
    </submittedName>
</protein>